<accession>A0A1H9E6V5</accession>
<dbReference type="CDD" id="cd17546">
    <property type="entry name" value="REC_hyHK_CKI1_RcsC-like"/>
    <property type="match status" value="1"/>
</dbReference>
<dbReference type="SUPFAM" id="SSF52172">
    <property type="entry name" value="CheY-like"/>
    <property type="match status" value="1"/>
</dbReference>
<dbReference type="InterPro" id="IPR011006">
    <property type="entry name" value="CheY-like_superfamily"/>
</dbReference>
<sequence>MNIGTIGFPADQQQKLARILELSRNQRYELVAFDPQMPPDLLLLFGEEATADPALEQLSAGYRSRMIQVSKEVPSESGLGHIRYPLVSSRVIRTLDEMTSENEESDDDLQAAAVAAEERFRKYTEVTADLPQPVTQQDHYRVLVVDDNSAMQQALTLELEKLPAAVELAYADTGEQALDRVNDGPFDFIFLDVVMPGIDGFETCTRMRELPTLKKTPIIMLTSKTSPLDEVKGIMAGCSTYLTKPIDPEEFQKVIGRVSSWVNEFKRN</sequence>
<gene>
    <name evidence="5" type="ORF">SAMN03080615_00686</name>
</gene>
<dbReference type="SMART" id="SM00448">
    <property type="entry name" value="REC"/>
    <property type="match status" value="1"/>
</dbReference>
<evidence type="ECO:0000256" key="3">
    <source>
        <dbReference type="PROSITE-ProRule" id="PRU00169"/>
    </source>
</evidence>
<protein>
    <submittedName>
        <fullName evidence="5">Twitching motility two-component system response regulator PilG</fullName>
    </submittedName>
</protein>
<dbReference type="PROSITE" id="PS50110">
    <property type="entry name" value="RESPONSE_REGULATORY"/>
    <property type="match status" value="1"/>
</dbReference>
<dbReference type="Gene3D" id="3.40.50.2300">
    <property type="match status" value="1"/>
</dbReference>
<dbReference type="STRING" id="355243.SAMN03080615_00686"/>
<dbReference type="Proteomes" id="UP000198749">
    <property type="component" value="Unassembled WGS sequence"/>
</dbReference>
<dbReference type="GO" id="GO:0000160">
    <property type="term" value="P:phosphorelay signal transduction system"/>
    <property type="evidence" value="ECO:0007669"/>
    <property type="project" value="UniProtKB-KW"/>
</dbReference>
<keyword evidence="1 3" id="KW-0597">Phosphoprotein</keyword>
<feature type="domain" description="Response regulatory" evidence="4">
    <location>
        <begin position="141"/>
        <end position="259"/>
    </location>
</feature>
<name>A0A1H9E6V5_9GAMM</name>
<dbReference type="Pfam" id="PF00072">
    <property type="entry name" value="Response_reg"/>
    <property type="match status" value="1"/>
</dbReference>
<dbReference type="RefSeq" id="WP_091354082.1">
    <property type="nucleotide sequence ID" value="NZ_AP025284.1"/>
</dbReference>
<organism evidence="5 6">
    <name type="scientific">Amphritea atlantica</name>
    <dbReference type="NCBI Taxonomy" id="355243"/>
    <lineage>
        <taxon>Bacteria</taxon>
        <taxon>Pseudomonadati</taxon>
        <taxon>Pseudomonadota</taxon>
        <taxon>Gammaproteobacteria</taxon>
        <taxon>Oceanospirillales</taxon>
        <taxon>Oceanospirillaceae</taxon>
        <taxon>Amphritea</taxon>
    </lineage>
</organism>
<dbReference type="InterPro" id="IPR001789">
    <property type="entry name" value="Sig_transdc_resp-reg_receiver"/>
</dbReference>
<keyword evidence="6" id="KW-1185">Reference proteome</keyword>
<dbReference type="OrthoDB" id="9800897at2"/>
<reference evidence="6" key="1">
    <citation type="submission" date="2016-10" db="EMBL/GenBank/DDBJ databases">
        <authorList>
            <person name="Varghese N."/>
            <person name="Submissions S."/>
        </authorList>
    </citation>
    <scope>NUCLEOTIDE SEQUENCE [LARGE SCALE GENOMIC DNA]</scope>
    <source>
        <strain evidence="6">DSM 18887</strain>
    </source>
</reference>
<dbReference type="PANTHER" id="PTHR45339:SF1">
    <property type="entry name" value="HYBRID SIGNAL TRANSDUCTION HISTIDINE KINASE J"/>
    <property type="match status" value="1"/>
</dbReference>
<evidence type="ECO:0000256" key="2">
    <source>
        <dbReference type="ARBA" id="ARBA00023012"/>
    </source>
</evidence>
<feature type="modified residue" description="4-aspartylphosphate" evidence="3">
    <location>
        <position position="192"/>
    </location>
</feature>
<proteinExistence type="predicted"/>
<evidence type="ECO:0000313" key="5">
    <source>
        <dbReference type="EMBL" id="SEQ20628.1"/>
    </source>
</evidence>
<keyword evidence="2" id="KW-0902">Two-component regulatory system</keyword>
<evidence type="ECO:0000256" key="1">
    <source>
        <dbReference type="ARBA" id="ARBA00022553"/>
    </source>
</evidence>
<dbReference type="PANTHER" id="PTHR45339">
    <property type="entry name" value="HYBRID SIGNAL TRANSDUCTION HISTIDINE KINASE J"/>
    <property type="match status" value="1"/>
</dbReference>
<evidence type="ECO:0000259" key="4">
    <source>
        <dbReference type="PROSITE" id="PS50110"/>
    </source>
</evidence>
<dbReference type="AlphaFoldDB" id="A0A1H9E6V5"/>
<evidence type="ECO:0000313" key="6">
    <source>
        <dbReference type="Proteomes" id="UP000198749"/>
    </source>
</evidence>
<dbReference type="EMBL" id="FOGB01000002">
    <property type="protein sequence ID" value="SEQ20628.1"/>
    <property type="molecule type" value="Genomic_DNA"/>
</dbReference>